<organism evidence="1 2">
    <name type="scientific">Galeopterus variegatus</name>
    <name type="common">Malayan flying lemur</name>
    <name type="synonym">Cynocephalus variegatus</name>
    <dbReference type="NCBI Taxonomy" id="482537"/>
    <lineage>
        <taxon>Eukaryota</taxon>
        <taxon>Metazoa</taxon>
        <taxon>Chordata</taxon>
        <taxon>Craniata</taxon>
        <taxon>Vertebrata</taxon>
        <taxon>Euteleostomi</taxon>
        <taxon>Mammalia</taxon>
        <taxon>Eutheria</taxon>
        <taxon>Euarchontoglires</taxon>
        <taxon>Dermoptera</taxon>
        <taxon>Cynocephalidae</taxon>
        <taxon>Galeopterus</taxon>
    </lineage>
</organism>
<name>A0ABM0S2T2_GALVR</name>
<evidence type="ECO:0000313" key="1">
    <source>
        <dbReference type="Proteomes" id="UP000694923"/>
    </source>
</evidence>
<feature type="non-terminal residue" evidence="2">
    <location>
        <position position="24"/>
    </location>
</feature>
<dbReference type="RefSeq" id="XP_008587173.1">
    <property type="nucleotide sequence ID" value="XM_008588951.1"/>
</dbReference>
<dbReference type="GeneID" id="103604395"/>
<dbReference type="Proteomes" id="UP000694923">
    <property type="component" value="Unplaced"/>
</dbReference>
<sequence length="24" mass="2900">MGTQNQIHKSHNSKNQFLQMFFYA</sequence>
<accession>A0ABM0S2T2</accession>
<keyword evidence="1" id="KW-1185">Reference proteome</keyword>
<reference evidence="2" key="1">
    <citation type="submission" date="2025-08" db="UniProtKB">
        <authorList>
            <consortium name="RefSeq"/>
        </authorList>
    </citation>
    <scope>IDENTIFICATION</scope>
</reference>
<gene>
    <name evidence="2" type="primary">LOC103604395</name>
</gene>
<proteinExistence type="predicted"/>
<evidence type="ECO:0000313" key="2">
    <source>
        <dbReference type="RefSeq" id="XP_008587173.1"/>
    </source>
</evidence>
<protein>
    <submittedName>
        <fullName evidence="2">Uncharacterized protein C4orf6-like</fullName>
    </submittedName>
</protein>